<dbReference type="HOGENOM" id="CLU_2352332_0_0_1"/>
<keyword evidence="3" id="KW-1185">Reference proteome</keyword>
<feature type="non-terminal residue" evidence="2">
    <location>
        <position position="1"/>
    </location>
</feature>
<reference evidence="3" key="2">
    <citation type="submission" date="2015-01" db="EMBL/GenBank/DDBJ databases">
        <title>Evolutionary Origins and Diversification of the Mycorrhizal Mutualists.</title>
        <authorList>
            <consortium name="DOE Joint Genome Institute"/>
            <consortium name="Mycorrhizal Genomics Consortium"/>
            <person name="Kohler A."/>
            <person name="Kuo A."/>
            <person name="Nagy L.G."/>
            <person name="Floudas D."/>
            <person name="Copeland A."/>
            <person name="Barry K.W."/>
            <person name="Cichocki N."/>
            <person name="Veneault-Fourrey C."/>
            <person name="LaButti K."/>
            <person name="Lindquist E.A."/>
            <person name="Lipzen A."/>
            <person name="Lundell T."/>
            <person name="Morin E."/>
            <person name="Murat C."/>
            <person name="Riley R."/>
            <person name="Ohm R."/>
            <person name="Sun H."/>
            <person name="Tunlid A."/>
            <person name="Henrissat B."/>
            <person name="Grigoriev I.V."/>
            <person name="Hibbett D.S."/>
            <person name="Martin F."/>
        </authorList>
    </citation>
    <scope>NUCLEOTIDE SEQUENCE [LARGE SCALE GENOMIC DNA]</scope>
    <source>
        <strain evidence="3">441</strain>
    </source>
</reference>
<name>A0A0C9Z6L3_9AGAM</name>
<organism evidence="2 3">
    <name type="scientific">Pisolithus microcarpus 441</name>
    <dbReference type="NCBI Taxonomy" id="765257"/>
    <lineage>
        <taxon>Eukaryota</taxon>
        <taxon>Fungi</taxon>
        <taxon>Dikarya</taxon>
        <taxon>Basidiomycota</taxon>
        <taxon>Agaricomycotina</taxon>
        <taxon>Agaricomycetes</taxon>
        <taxon>Agaricomycetidae</taxon>
        <taxon>Boletales</taxon>
        <taxon>Sclerodermatineae</taxon>
        <taxon>Pisolithaceae</taxon>
        <taxon>Pisolithus</taxon>
    </lineage>
</organism>
<evidence type="ECO:0000256" key="1">
    <source>
        <dbReference type="SAM" id="MobiDB-lite"/>
    </source>
</evidence>
<feature type="region of interest" description="Disordered" evidence="1">
    <location>
        <begin position="67"/>
        <end position="97"/>
    </location>
</feature>
<dbReference type="AlphaFoldDB" id="A0A0C9Z6L3"/>
<proteinExistence type="predicted"/>
<evidence type="ECO:0000313" key="3">
    <source>
        <dbReference type="Proteomes" id="UP000054018"/>
    </source>
</evidence>
<dbReference type="Proteomes" id="UP000054018">
    <property type="component" value="Unassembled WGS sequence"/>
</dbReference>
<reference evidence="2 3" key="1">
    <citation type="submission" date="2014-04" db="EMBL/GenBank/DDBJ databases">
        <authorList>
            <consortium name="DOE Joint Genome Institute"/>
            <person name="Kuo A."/>
            <person name="Kohler A."/>
            <person name="Costa M.D."/>
            <person name="Nagy L.G."/>
            <person name="Floudas D."/>
            <person name="Copeland A."/>
            <person name="Barry K.W."/>
            <person name="Cichocki N."/>
            <person name="Veneault-Fourrey C."/>
            <person name="LaButti K."/>
            <person name="Lindquist E.A."/>
            <person name="Lipzen A."/>
            <person name="Lundell T."/>
            <person name="Morin E."/>
            <person name="Murat C."/>
            <person name="Sun H."/>
            <person name="Tunlid A."/>
            <person name="Henrissat B."/>
            <person name="Grigoriev I.V."/>
            <person name="Hibbett D.S."/>
            <person name="Martin F."/>
            <person name="Nordberg H.P."/>
            <person name="Cantor M.N."/>
            <person name="Hua S.X."/>
        </authorList>
    </citation>
    <scope>NUCLEOTIDE SEQUENCE [LARGE SCALE GENOMIC DNA]</scope>
    <source>
        <strain evidence="2 3">441</strain>
    </source>
</reference>
<gene>
    <name evidence="2" type="ORF">PISMIDRAFT_684643</name>
</gene>
<accession>A0A0C9Z6L3</accession>
<sequence length="97" mass="10427">MKSLGRNDVRGGPELYPALLADKEDISLFTPEVHESDPSVTLDNDGDERSITLKLVESLAEGAVRTHPGIRQPGRQGSLDMTGMVRSPSGARTSPQI</sequence>
<evidence type="ECO:0000313" key="2">
    <source>
        <dbReference type="EMBL" id="KIK18052.1"/>
    </source>
</evidence>
<dbReference type="EMBL" id="KN833814">
    <property type="protein sequence ID" value="KIK18052.1"/>
    <property type="molecule type" value="Genomic_DNA"/>
</dbReference>
<protein>
    <submittedName>
        <fullName evidence="2">Uncharacterized protein</fullName>
    </submittedName>
</protein>
<feature type="non-terminal residue" evidence="2">
    <location>
        <position position="97"/>
    </location>
</feature>